<accession>A0A9W8AH50</accession>
<name>A0A9W8AH50_9FUNG</name>
<comment type="caution">
    <text evidence="2">The sequence shown here is derived from an EMBL/GenBank/DDBJ whole genome shotgun (WGS) entry which is preliminary data.</text>
</comment>
<feature type="compositionally biased region" description="Basic residues" evidence="1">
    <location>
        <begin position="204"/>
        <end position="213"/>
    </location>
</feature>
<dbReference type="EMBL" id="JANBPT010000174">
    <property type="protein sequence ID" value="KAJ1926340.1"/>
    <property type="molecule type" value="Genomic_DNA"/>
</dbReference>
<feature type="compositionally biased region" description="Low complexity" evidence="1">
    <location>
        <begin position="499"/>
        <end position="524"/>
    </location>
</feature>
<feature type="compositionally biased region" description="Low complexity" evidence="1">
    <location>
        <begin position="877"/>
        <end position="895"/>
    </location>
</feature>
<feature type="compositionally biased region" description="Low complexity" evidence="1">
    <location>
        <begin position="372"/>
        <end position="385"/>
    </location>
</feature>
<sequence length="1302" mass="139855">MFNFIKTSFLANFQKPTAALGPEPRSTEFLEPKPAKSAKPTLRAGLLRNTTIRYGLFSPRKTVKAASGGASVASTALTSANADPPTLSRVASTKAVAVSLSPSVRHPRSPIPPLGQSPLAPELVRWMASTSPLQKAQVTRHHRPLGLPHSSESPPRRLPTDTGVPQTPQRSDCVPSNPHSTTITPTRTPGTLSAGDPYPPSSRTRGRRGRRSSIHGLNTISAPLLKREAEPAELLAEPLVPREVKPPSGIFYVRVVRLEYIGVSKSPAFQCAMEVGGQSFSTDIVNAQKVERGVHVAQFSDVFVFDILHPFTFKLTVQPKPLNRSVSVASPASSMGPPGRPVDKRLARLHRPSQASLNSPDSTIPGSPPSPCTSTSSSGTSRFSTPTKWFQSLANRRSRSEGQVLSELYLDFGFRRLNKETKTYNMPLLYLSSSEMLKRSLEVTLELGVVIEHDPFRSDGRYSFPAKPWLRANGYTDSVRGPHGDRSRPSYSQASPHHAASPHPNTTSPTTPSLSSASPAVVSPRCARRLSPGGNHGPRESLTPAPAMPTLAPTQFTGHLSIFVRSGRGAAWKRYWATMDHHALVLYHPEHRDGRPKCGRISLVHLHRVLTPTSEVINLGPYGLELAFSPLAMTDKQRRQSAFPHPLEIRAARQVLLQESAIVSTTVAPEVPAGAPVSAPSSTGAAPAAPPNTSPVSNHSELTMFDEQLDLDDLAGQMNLSEEDTRTFYSSWLMRVYVLADDARSKAEWQAKLDREIDVIRELTAWEKRRDSYLVTHTGAVPPRTPRRRGGWRGSDRFSQVTSTLSTAPSCDSLRVAPPPGAGGAVHGPPPQTSLTLADPTAVGDLVGDHDPSRSNRAFSRLAIPSPLAGRRHKPQSGLGLSGSPSGTTSGTSSSARRTRNVTTPHRLPGIHERLGTRMGTPLSNVTSMLDDDSSPGATPERPGSDLTAGTDVPKPDTPSRTAVASPRQRASIHLDRLSIDANLAHLSLGVDTELLLQTSRASKYKQEIVQALDRIDQNLRARRRQRREASPADLLPIEPESTQSIGQPSSSSAELSDEGIDLAPELPSVTAMPGGASFDLFHAAHLSRTDPTTKSSSEAATTRADEEDDAGSTECDSSQSTLGAAQGRLLTPNASRSPTTAAAVVAAQELVDRLLADAAPLDLTSRNELVTTPAAYHPTPLATEVTTPTRSAARLPEATRGLPPITSSGLSPGKYPAALSAAGVMASPVSKVLFPGKDRQRLGSLGKLGRRLPSRSSIVSFHKDARPADDTESVFEDSPRRLADSGKVSRRFLFVWNSHQP</sequence>
<organism evidence="2 3">
    <name type="scientific">Tieghemiomyces parasiticus</name>
    <dbReference type="NCBI Taxonomy" id="78921"/>
    <lineage>
        <taxon>Eukaryota</taxon>
        <taxon>Fungi</taxon>
        <taxon>Fungi incertae sedis</taxon>
        <taxon>Zoopagomycota</taxon>
        <taxon>Kickxellomycotina</taxon>
        <taxon>Dimargaritomycetes</taxon>
        <taxon>Dimargaritales</taxon>
        <taxon>Dimargaritaceae</taxon>
        <taxon>Tieghemiomyces</taxon>
    </lineage>
</organism>
<protein>
    <recommendedName>
        <fullName evidence="4">PH domain-containing protein</fullName>
    </recommendedName>
</protein>
<feature type="compositionally biased region" description="Polar residues" evidence="1">
    <location>
        <begin position="1115"/>
        <end position="1124"/>
    </location>
</feature>
<evidence type="ECO:0000313" key="3">
    <source>
        <dbReference type="Proteomes" id="UP001150569"/>
    </source>
</evidence>
<evidence type="ECO:0000256" key="1">
    <source>
        <dbReference type="SAM" id="MobiDB-lite"/>
    </source>
</evidence>
<feature type="compositionally biased region" description="Polar residues" evidence="1">
    <location>
        <begin position="797"/>
        <end position="810"/>
    </location>
</feature>
<dbReference type="OrthoDB" id="2119658at2759"/>
<keyword evidence="3" id="KW-1185">Reference proteome</keyword>
<proteinExistence type="predicted"/>
<gene>
    <name evidence="2" type="ORF">IWQ60_003865</name>
</gene>
<feature type="region of interest" description="Disordered" evidence="1">
    <location>
        <begin position="352"/>
        <end position="385"/>
    </location>
</feature>
<feature type="region of interest" description="Disordered" evidence="1">
    <location>
        <begin position="1023"/>
        <end position="1058"/>
    </location>
</feature>
<feature type="compositionally biased region" description="Low complexity" evidence="1">
    <location>
        <begin position="673"/>
        <end position="687"/>
    </location>
</feature>
<reference evidence="2" key="1">
    <citation type="submission" date="2022-07" db="EMBL/GenBank/DDBJ databases">
        <title>Phylogenomic reconstructions and comparative analyses of Kickxellomycotina fungi.</title>
        <authorList>
            <person name="Reynolds N.K."/>
            <person name="Stajich J.E."/>
            <person name="Barry K."/>
            <person name="Grigoriev I.V."/>
            <person name="Crous P."/>
            <person name="Smith M.E."/>
        </authorList>
    </citation>
    <scope>NUCLEOTIDE SEQUENCE</scope>
    <source>
        <strain evidence="2">RSA 861</strain>
    </source>
</reference>
<evidence type="ECO:0000313" key="2">
    <source>
        <dbReference type="EMBL" id="KAJ1926340.1"/>
    </source>
</evidence>
<dbReference type="Proteomes" id="UP001150569">
    <property type="component" value="Unassembled WGS sequence"/>
</dbReference>
<feature type="region of interest" description="Disordered" evidence="1">
    <location>
        <begin position="777"/>
        <end position="969"/>
    </location>
</feature>
<feature type="compositionally biased region" description="Low complexity" evidence="1">
    <location>
        <begin position="178"/>
        <end position="191"/>
    </location>
</feature>
<evidence type="ECO:0008006" key="4">
    <source>
        <dbReference type="Google" id="ProtNLM"/>
    </source>
</evidence>
<feature type="region of interest" description="Disordered" evidence="1">
    <location>
        <begin position="1089"/>
        <end position="1124"/>
    </location>
</feature>
<feature type="region of interest" description="Disordered" evidence="1">
    <location>
        <begin position="673"/>
        <end position="699"/>
    </location>
</feature>
<feature type="region of interest" description="Disordered" evidence="1">
    <location>
        <begin position="131"/>
        <end position="216"/>
    </location>
</feature>
<feature type="region of interest" description="Disordered" evidence="1">
    <location>
        <begin position="473"/>
        <end position="550"/>
    </location>
</feature>
<feature type="compositionally biased region" description="Low complexity" evidence="1">
    <location>
        <begin position="1042"/>
        <end position="1053"/>
    </location>
</feature>